<dbReference type="SUPFAM" id="SSF54862">
    <property type="entry name" value="4Fe-4S ferredoxins"/>
    <property type="match status" value="1"/>
</dbReference>
<evidence type="ECO:0000313" key="3">
    <source>
        <dbReference type="Proteomes" id="UP000187338"/>
    </source>
</evidence>
<dbReference type="Proteomes" id="UP000187338">
    <property type="component" value="Unassembled WGS sequence"/>
</dbReference>
<dbReference type="STRING" id="661089.ciss_08630"/>
<evidence type="ECO:0000259" key="1">
    <source>
        <dbReference type="PROSITE" id="PS51379"/>
    </source>
</evidence>
<dbReference type="AlphaFoldDB" id="A0A1L8D180"/>
<sequence length="58" mass="6368">MGVKFKGCNCGVEKGCPTAPNCPTGALYYEPDLNKVFYDEEFCFDCGECLKTCTAVEK</sequence>
<evidence type="ECO:0000313" key="2">
    <source>
        <dbReference type="EMBL" id="GAV24930.1"/>
    </source>
</evidence>
<organism evidence="2 3">
    <name type="scientific">Carboxydothermus islandicus</name>
    <dbReference type="NCBI Taxonomy" id="661089"/>
    <lineage>
        <taxon>Bacteria</taxon>
        <taxon>Bacillati</taxon>
        <taxon>Bacillota</taxon>
        <taxon>Clostridia</taxon>
        <taxon>Thermoanaerobacterales</taxon>
        <taxon>Thermoanaerobacteraceae</taxon>
        <taxon>Carboxydothermus</taxon>
    </lineage>
</organism>
<comment type="caution">
    <text evidence="2">The sequence shown here is derived from an EMBL/GenBank/DDBJ whole genome shotgun (WGS) entry which is preliminary data.</text>
</comment>
<dbReference type="RefSeq" id="WP_166503983.1">
    <property type="nucleotide sequence ID" value="NZ_BDJL01000024.1"/>
</dbReference>
<proteinExistence type="predicted"/>
<dbReference type="EMBL" id="BDJL01000024">
    <property type="protein sequence ID" value="GAV24930.1"/>
    <property type="molecule type" value="Genomic_DNA"/>
</dbReference>
<keyword evidence="3" id="KW-1185">Reference proteome</keyword>
<name>A0A1L8D180_9THEO</name>
<reference evidence="3" key="1">
    <citation type="submission" date="2016-12" db="EMBL/GenBank/DDBJ databases">
        <title>Draft Genome Sequences od Carboxydothermus pertinax and islandicus, Hydrogenogenic Carboxydotrophic Bacteria.</title>
        <authorList>
            <person name="Fukuyama Y."/>
            <person name="Ohmae K."/>
            <person name="Yoneda Y."/>
            <person name="Yoshida T."/>
            <person name="Sako Y."/>
        </authorList>
    </citation>
    <scope>NUCLEOTIDE SEQUENCE [LARGE SCALE GENOMIC DNA]</scope>
    <source>
        <strain evidence="3">SET</strain>
    </source>
</reference>
<dbReference type="Gene3D" id="3.30.70.20">
    <property type="match status" value="1"/>
</dbReference>
<accession>A0A1L8D180</accession>
<gene>
    <name evidence="2" type="ORF">ciss_08630</name>
</gene>
<feature type="domain" description="4Fe-4S ferredoxin-type" evidence="1">
    <location>
        <begin position="34"/>
        <end position="58"/>
    </location>
</feature>
<dbReference type="PROSITE" id="PS51379">
    <property type="entry name" value="4FE4S_FER_2"/>
    <property type="match status" value="1"/>
</dbReference>
<dbReference type="InterPro" id="IPR017896">
    <property type="entry name" value="4Fe4S_Fe-S-bd"/>
</dbReference>
<protein>
    <recommendedName>
        <fullName evidence="1">4Fe-4S ferredoxin-type domain-containing protein</fullName>
    </recommendedName>
</protein>